<dbReference type="AlphaFoldDB" id="A0AAU9RML3"/>
<dbReference type="CDD" id="cd18126">
    <property type="entry name" value="GAPDH_I_C"/>
    <property type="match status" value="1"/>
</dbReference>
<dbReference type="PRINTS" id="PR00078">
    <property type="entry name" value="G3PDHDRGNASE"/>
</dbReference>
<name>A0AAU9RML3_THLAR</name>
<dbReference type="EMBL" id="OU466858">
    <property type="protein sequence ID" value="CAH2045351.1"/>
    <property type="molecule type" value="Genomic_DNA"/>
</dbReference>
<gene>
    <name evidence="14" type="ORF">TAV2_LOCUS5598</name>
</gene>
<evidence type="ECO:0000256" key="4">
    <source>
        <dbReference type="ARBA" id="ARBA00022567"/>
    </source>
</evidence>
<dbReference type="SUPFAM" id="SSF55347">
    <property type="entry name" value="Glyceraldehyde-3-phosphate dehydrogenase-like, C-terminal domain"/>
    <property type="match status" value="1"/>
</dbReference>
<dbReference type="InterPro" id="IPR036291">
    <property type="entry name" value="NAD(P)-bd_dom_sf"/>
</dbReference>
<dbReference type="GO" id="GO:0051287">
    <property type="term" value="F:NAD binding"/>
    <property type="evidence" value="ECO:0007669"/>
    <property type="project" value="InterPro"/>
</dbReference>
<evidence type="ECO:0000256" key="1">
    <source>
        <dbReference type="ARBA" id="ARBA00004470"/>
    </source>
</evidence>
<comment type="function">
    <text evidence="9">Involved in the photosynthetic reductive pentose phosphate pathway (Calvin-Benson cycle). Catalyzes the reduction of 1,3-diphosphoglycerate by NADPH.</text>
</comment>
<dbReference type="Gene3D" id="3.40.50.720">
    <property type="entry name" value="NAD(P)-binding Rossmann-like Domain"/>
    <property type="match status" value="1"/>
</dbReference>
<dbReference type="GO" id="GO:0019253">
    <property type="term" value="P:reductive pentose-phosphate cycle"/>
    <property type="evidence" value="ECO:0007669"/>
    <property type="project" value="UniProtKB-KW"/>
</dbReference>
<dbReference type="InterPro" id="IPR006424">
    <property type="entry name" value="Glyceraldehyde-3-P_DH_1"/>
</dbReference>
<dbReference type="InterPro" id="IPR020831">
    <property type="entry name" value="GlycerAld/Erythrose_P_DH"/>
</dbReference>
<dbReference type="NCBIfam" id="TIGR01534">
    <property type="entry name" value="GAPDH-I"/>
    <property type="match status" value="1"/>
</dbReference>
<evidence type="ECO:0000313" key="14">
    <source>
        <dbReference type="EMBL" id="CAH2045351.1"/>
    </source>
</evidence>
<evidence type="ECO:0000256" key="12">
    <source>
        <dbReference type="RuleBase" id="RU361160"/>
    </source>
</evidence>
<comment type="pathway">
    <text evidence="2">Carbohydrate biosynthesis; Calvin cycle.</text>
</comment>
<dbReference type="PROSITE" id="PS00071">
    <property type="entry name" value="GAPDH"/>
    <property type="match status" value="1"/>
</dbReference>
<keyword evidence="15" id="KW-1185">Reference proteome</keyword>
<reference evidence="14 15" key="1">
    <citation type="submission" date="2022-03" db="EMBL/GenBank/DDBJ databases">
        <authorList>
            <person name="Nunn A."/>
            <person name="Chopra R."/>
            <person name="Nunn A."/>
            <person name="Contreras Garrido A."/>
        </authorList>
    </citation>
    <scope>NUCLEOTIDE SEQUENCE [LARGE SCALE GENOMIC DNA]</scope>
</reference>
<evidence type="ECO:0000256" key="10">
    <source>
        <dbReference type="ARBA" id="ARBA00063826"/>
    </source>
</evidence>
<dbReference type="Gene3D" id="3.30.360.10">
    <property type="entry name" value="Dihydrodipicolinate Reductase, domain 2"/>
    <property type="match status" value="1"/>
</dbReference>
<dbReference type="PANTHER" id="PTHR43148">
    <property type="entry name" value="GLYCERALDEHYDE-3-PHOSPHATE DEHYDROGENASE 2"/>
    <property type="match status" value="1"/>
</dbReference>
<evidence type="ECO:0000256" key="9">
    <source>
        <dbReference type="ARBA" id="ARBA00060191"/>
    </source>
</evidence>
<sequence length="452" mass="48629">MASATFSVPKPSLQGFMEFSGLRSSSASLPFGKKLSSDEFVSLVAFQTSAVSSLFPPTLSVAFVFCLMIQSACMSIDQIISAIRLSVLRFCKPFRSFCVCVQMGSNGGYRTGVTEAKLKVAINGFGRIGRNFLRCWHGRKDSPLDVIAINDTGGVKQASHLLKYDSTLGIFDADVKPSGETALSVDGKIIQVVSNRNPSNLPWKELGIDIVIEGTGVFVDREGAGKHIEAGAKKVIITAPGKGDIPTYVVGVNADAYNPDEPIISNASCTTNCLAPFVKVLDQKFGIIKGTMTTTHSYTGDQRLLDASHRDLRRARAAALNIVPTSTGAAKAVALVLPNLKGKLNGIALRVPTPNVSVVDLVVQVSKKTFAEEVNAAFRDSAEKELKGILEVCDEPLVSVDFRCSDVSCTIDSSLTMVMGDDMVKVIAWYDNEWGYSQRVVDLADIVANNWK</sequence>
<dbReference type="FunFam" id="3.40.50.720:FF:000001">
    <property type="entry name" value="Glyceraldehyde-3-phosphate dehydrogenase"/>
    <property type="match status" value="1"/>
</dbReference>
<evidence type="ECO:0000256" key="5">
    <source>
        <dbReference type="ARBA" id="ARBA00022857"/>
    </source>
</evidence>
<keyword evidence="6" id="KW-0809">Transit peptide</keyword>
<proteinExistence type="inferred from homology"/>
<dbReference type="InterPro" id="IPR020828">
    <property type="entry name" value="GlycerAld_3-P_DH_NAD(P)-bd"/>
</dbReference>
<dbReference type="GO" id="GO:0050661">
    <property type="term" value="F:NADP binding"/>
    <property type="evidence" value="ECO:0007669"/>
    <property type="project" value="InterPro"/>
</dbReference>
<protein>
    <recommendedName>
        <fullName evidence="12">Glyceraldehyde-3-phosphate dehydrogenase</fullName>
        <ecNumber evidence="12">1.2.1.-</ecNumber>
    </recommendedName>
</protein>
<dbReference type="GO" id="GO:0047100">
    <property type="term" value="F:glyceraldehyde-3-phosphate dehydrogenase (NADP+) (phosphorylating) activity"/>
    <property type="evidence" value="ECO:0007669"/>
    <property type="project" value="UniProtKB-EC"/>
</dbReference>
<keyword evidence="5" id="KW-0521">NADP</keyword>
<comment type="similarity">
    <text evidence="3 11">Belongs to the glyceraldehyde-3-phosphate dehydrogenase family.</text>
</comment>
<dbReference type="InterPro" id="IPR020830">
    <property type="entry name" value="GlycerAld_3-P_DH_AS"/>
</dbReference>
<dbReference type="CDD" id="cd05214">
    <property type="entry name" value="GAPDH_I_N"/>
    <property type="match status" value="1"/>
</dbReference>
<feature type="domain" description="Glyceraldehyde 3-phosphate dehydrogenase NAD(P) binding" evidence="13">
    <location>
        <begin position="118"/>
        <end position="269"/>
    </location>
</feature>
<comment type="subunit">
    <text evidence="10">Tetramer of either four A chains (GAPDH 2) or two A and two B chains (GAPDH 1).</text>
</comment>
<keyword evidence="4" id="KW-0113">Calvin cycle</keyword>
<dbReference type="FunFam" id="3.30.360.10:FF:000002">
    <property type="entry name" value="Glyceraldehyde-3-phosphate dehydrogenase"/>
    <property type="match status" value="1"/>
</dbReference>
<evidence type="ECO:0000256" key="8">
    <source>
        <dbReference type="ARBA" id="ARBA00052787"/>
    </source>
</evidence>
<dbReference type="GO" id="GO:0009570">
    <property type="term" value="C:chloroplast stroma"/>
    <property type="evidence" value="ECO:0007669"/>
    <property type="project" value="UniProtKB-SubCell"/>
</dbReference>
<dbReference type="InterPro" id="IPR020829">
    <property type="entry name" value="GlycerAld_3-P_DH_cat"/>
</dbReference>
<organism evidence="14 15">
    <name type="scientific">Thlaspi arvense</name>
    <name type="common">Field penny-cress</name>
    <dbReference type="NCBI Taxonomy" id="13288"/>
    <lineage>
        <taxon>Eukaryota</taxon>
        <taxon>Viridiplantae</taxon>
        <taxon>Streptophyta</taxon>
        <taxon>Embryophyta</taxon>
        <taxon>Tracheophyta</taxon>
        <taxon>Spermatophyta</taxon>
        <taxon>Magnoliopsida</taxon>
        <taxon>eudicotyledons</taxon>
        <taxon>Gunneridae</taxon>
        <taxon>Pentapetalae</taxon>
        <taxon>rosids</taxon>
        <taxon>malvids</taxon>
        <taxon>Brassicales</taxon>
        <taxon>Brassicaceae</taxon>
        <taxon>Thlaspideae</taxon>
        <taxon>Thlaspi</taxon>
    </lineage>
</organism>
<dbReference type="EC" id="1.2.1.-" evidence="12"/>
<evidence type="ECO:0000256" key="3">
    <source>
        <dbReference type="ARBA" id="ARBA00007406"/>
    </source>
</evidence>
<dbReference type="Proteomes" id="UP000836841">
    <property type="component" value="Chromosome 2"/>
</dbReference>
<dbReference type="Pfam" id="PF02800">
    <property type="entry name" value="Gp_dh_C"/>
    <property type="match status" value="1"/>
</dbReference>
<evidence type="ECO:0000259" key="13">
    <source>
        <dbReference type="SMART" id="SM00846"/>
    </source>
</evidence>
<evidence type="ECO:0000256" key="6">
    <source>
        <dbReference type="ARBA" id="ARBA00022946"/>
    </source>
</evidence>
<comment type="subcellular location">
    <subcellularLocation>
        <location evidence="1">Plastid</location>
        <location evidence="1">Chloroplast stroma</location>
    </subcellularLocation>
</comment>
<evidence type="ECO:0000256" key="11">
    <source>
        <dbReference type="RuleBase" id="RU000397"/>
    </source>
</evidence>
<comment type="catalytic activity">
    <reaction evidence="8">
        <text>D-glyceraldehyde 3-phosphate + phosphate + NADP(+) = (2R)-3-phospho-glyceroyl phosphate + NADPH + H(+)</text>
        <dbReference type="Rhea" id="RHEA:10296"/>
        <dbReference type="ChEBI" id="CHEBI:15378"/>
        <dbReference type="ChEBI" id="CHEBI:43474"/>
        <dbReference type="ChEBI" id="CHEBI:57604"/>
        <dbReference type="ChEBI" id="CHEBI:57783"/>
        <dbReference type="ChEBI" id="CHEBI:58349"/>
        <dbReference type="ChEBI" id="CHEBI:59776"/>
        <dbReference type="EC" id="1.2.1.13"/>
    </reaction>
</comment>
<keyword evidence="7 12" id="KW-0560">Oxidoreductase</keyword>
<dbReference type="GO" id="GO:0006006">
    <property type="term" value="P:glucose metabolic process"/>
    <property type="evidence" value="ECO:0007669"/>
    <property type="project" value="InterPro"/>
</dbReference>
<evidence type="ECO:0000256" key="7">
    <source>
        <dbReference type="ARBA" id="ARBA00023002"/>
    </source>
</evidence>
<evidence type="ECO:0000313" key="15">
    <source>
        <dbReference type="Proteomes" id="UP000836841"/>
    </source>
</evidence>
<accession>A0AAU9RML3</accession>
<dbReference type="Pfam" id="PF00044">
    <property type="entry name" value="Gp_dh_N"/>
    <property type="match status" value="1"/>
</dbReference>
<evidence type="ECO:0000256" key="2">
    <source>
        <dbReference type="ARBA" id="ARBA00005215"/>
    </source>
</evidence>
<dbReference type="SMART" id="SM00846">
    <property type="entry name" value="Gp_dh_N"/>
    <property type="match status" value="1"/>
</dbReference>
<dbReference type="SUPFAM" id="SSF51735">
    <property type="entry name" value="NAD(P)-binding Rossmann-fold domains"/>
    <property type="match status" value="1"/>
</dbReference>